<dbReference type="AlphaFoldDB" id="A0A9D5DDF8"/>
<evidence type="ECO:0000256" key="1">
    <source>
        <dbReference type="ARBA" id="ARBA00004141"/>
    </source>
</evidence>
<dbReference type="GO" id="GO:0009725">
    <property type="term" value="P:response to hormone"/>
    <property type="evidence" value="ECO:0007669"/>
    <property type="project" value="UniProtKB-ARBA"/>
</dbReference>
<evidence type="ECO:0000313" key="9">
    <source>
        <dbReference type="Proteomes" id="UP001085076"/>
    </source>
</evidence>
<sequence length="362" mass="40478">MGADSKPVRRGRAPGGSSSEPAAHPASPASEMKEEILGHHHQNRRRRLRLVRYDELPEFLKDNEYILGYYRAEWPIRDAFLSVFSWHNETLNVWTHLWGFLVFFGLMVMASVESFGDSFDAMVLPDFSSLISGSITRNASKDVLWVSTQSNPASSSNPTVPRWPRLVFLIGAMTCLACSFLSHLLACHSRRLNLLFWRVDYAGISIMIVTSFVPPIYYAFFCHPLARFAYLSTISILGLLAIVTLLAPSLSAPQFRPFRACLFLAMGFSGVIPAIHALLINWEHRQCHVALALEVAMAVAYAAGATVYVSRVPERWKPGAFDLAGHSHQIFHVFVLIGALIHYAATMVLLDWRDGMATCGYM</sequence>
<dbReference type="OrthoDB" id="529367at2759"/>
<feature type="transmembrane region" description="Helical" evidence="7">
    <location>
        <begin position="227"/>
        <end position="248"/>
    </location>
</feature>
<dbReference type="EMBL" id="JAGGNH010000001">
    <property type="protein sequence ID" value="KAJ0989846.1"/>
    <property type="molecule type" value="Genomic_DNA"/>
</dbReference>
<feature type="transmembrane region" description="Helical" evidence="7">
    <location>
        <begin position="260"/>
        <end position="282"/>
    </location>
</feature>
<dbReference type="GO" id="GO:0009744">
    <property type="term" value="P:response to sucrose"/>
    <property type="evidence" value="ECO:0007669"/>
    <property type="project" value="UniProtKB-ARBA"/>
</dbReference>
<accession>A0A9D5DDF8</accession>
<name>A0A9D5DDF8_9LILI</name>
<keyword evidence="2 7" id="KW-0812">Transmembrane</keyword>
<dbReference type="GO" id="GO:0016020">
    <property type="term" value="C:membrane"/>
    <property type="evidence" value="ECO:0007669"/>
    <property type="project" value="UniProtKB-SubCell"/>
</dbReference>
<evidence type="ECO:0008006" key="10">
    <source>
        <dbReference type="Google" id="ProtNLM"/>
    </source>
</evidence>
<dbReference type="InterPro" id="IPR004254">
    <property type="entry name" value="AdipoR/HlyIII-related"/>
</dbReference>
<protein>
    <recommendedName>
        <fullName evidence="10">Heptahelical transmembrane protein 2</fullName>
    </recommendedName>
</protein>
<dbReference type="PANTHER" id="PTHR20855">
    <property type="entry name" value="ADIPOR/PROGESTIN RECEPTOR-RELATED"/>
    <property type="match status" value="1"/>
</dbReference>
<dbReference type="Pfam" id="PF03006">
    <property type="entry name" value="HlyIII"/>
    <property type="match status" value="1"/>
</dbReference>
<feature type="binding site" evidence="5">
    <location>
        <position position="332"/>
    </location>
    <ligand>
        <name>Zn(2+)</name>
        <dbReference type="ChEBI" id="CHEBI:29105"/>
    </ligand>
</feature>
<feature type="transmembrane region" description="Helical" evidence="7">
    <location>
        <begin position="91"/>
        <end position="112"/>
    </location>
</feature>
<feature type="binding site" evidence="5">
    <location>
        <position position="328"/>
    </location>
    <ligand>
        <name>Zn(2+)</name>
        <dbReference type="ChEBI" id="CHEBI:29105"/>
    </ligand>
</feature>
<feature type="transmembrane region" description="Helical" evidence="7">
    <location>
        <begin position="166"/>
        <end position="187"/>
    </location>
</feature>
<dbReference type="Proteomes" id="UP001085076">
    <property type="component" value="Miscellaneous, Linkage group lg01"/>
</dbReference>
<organism evidence="8 9">
    <name type="scientific">Dioscorea zingiberensis</name>
    <dbReference type="NCBI Taxonomy" id="325984"/>
    <lineage>
        <taxon>Eukaryota</taxon>
        <taxon>Viridiplantae</taxon>
        <taxon>Streptophyta</taxon>
        <taxon>Embryophyta</taxon>
        <taxon>Tracheophyta</taxon>
        <taxon>Spermatophyta</taxon>
        <taxon>Magnoliopsida</taxon>
        <taxon>Liliopsida</taxon>
        <taxon>Dioscoreales</taxon>
        <taxon>Dioscoreaceae</taxon>
        <taxon>Dioscorea</taxon>
    </lineage>
</organism>
<evidence type="ECO:0000256" key="3">
    <source>
        <dbReference type="ARBA" id="ARBA00022989"/>
    </source>
</evidence>
<feature type="transmembrane region" description="Helical" evidence="7">
    <location>
        <begin position="288"/>
        <end position="309"/>
    </location>
</feature>
<evidence type="ECO:0000256" key="4">
    <source>
        <dbReference type="ARBA" id="ARBA00023136"/>
    </source>
</evidence>
<keyword evidence="4 7" id="KW-0472">Membrane</keyword>
<reference evidence="8" key="1">
    <citation type="submission" date="2021-03" db="EMBL/GenBank/DDBJ databases">
        <authorList>
            <person name="Li Z."/>
            <person name="Yang C."/>
        </authorList>
    </citation>
    <scope>NUCLEOTIDE SEQUENCE</scope>
    <source>
        <strain evidence="8">Dzin_1.0</strain>
        <tissue evidence="8">Leaf</tissue>
    </source>
</reference>
<feature type="transmembrane region" description="Helical" evidence="7">
    <location>
        <begin position="330"/>
        <end position="350"/>
    </location>
</feature>
<evidence type="ECO:0000256" key="6">
    <source>
        <dbReference type="SAM" id="MobiDB-lite"/>
    </source>
</evidence>
<dbReference type="GO" id="GO:0046872">
    <property type="term" value="F:metal ion binding"/>
    <property type="evidence" value="ECO:0007669"/>
    <property type="project" value="UniProtKB-KW"/>
</dbReference>
<evidence type="ECO:0000256" key="2">
    <source>
        <dbReference type="ARBA" id="ARBA00022692"/>
    </source>
</evidence>
<feature type="region of interest" description="Disordered" evidence="6">
    <location>
        <begin position="1"/>
        <end position="31"/>
    </location>
</feature>
<evidence type="ECO:0000313" key="8">
    <source>
        <dbReference type="EMBL" id="KAJ0989846.1"/>
    </source>
</evidence>
<feature type="compositionally biased region" description="Low complexity" evidence="6">
    <location>
        <begin position="15"/>
        <end position="30"/>
    </location>
</feature>
<keyword evidence="9" id="KW-1185">Reference proteome</keyword>
<comment type="caution">
    <text evidence="8">The sequence shown here is derived from an EMBL/GenBank/DDBJ whole genome shotgun (WGS) entry which is preliminary data.</text>
</comment>
<keyword evidence="3 7" id="KW-1133">Transmembrane helix</keyword>
<dbReference type="PANTHER" id="PTHR20855:SF100">
    <property type="entry name" value="HEPTAHELICAL TRANSMEMBRANE PROTEIN 2"/>
    <property type="match status" value="1"/>
</dbReference>
<proteinExistence type="predicted"/>
<keyword evidence="5" id="KW-0479">Metal-binding</keyword>
<evidence type="ECO:0000256" key="5">
    <source>
        <dbReference type="PIRSR" id="PIRSR604254-1"/>
    </source>
</evidence>
<keyword evidence="5" id="KW-0862">Zinc</keyword>
<evidence type="ECO:0000256" key="7">
    <source>
        <dbReference type="SAM" id="Phobius"/>
    </source>
</evidence>
<gene>
    <name evidence="8" type="ORF">J5N97_008202</name>
</gene>
<feature type="transmembrane region" description="Helical" evidence="7">
    <location>
        <begin position="199"/>
        <end position="221"/>
    </location>
</feature>
<comment type="subcellular location">
    <subcellularLocation>
        <location evidence="1">Membrane</location>
        <topology evidence="1">Multi-pass membrane protein</topology>
    </subcellularLocation>
</comment>
<feature type="binding site" evidence="5">
    <location>
        <position position="183"/>
    </location>
    <ligand>
        <name>Zn(2+)</name>
        <dbReference type="ChEBI" id="CHEBI:29105"/>
    </ligand>
</feature>
<dbReference type="GO" id="GO:0038023">
    <property type="term" value="F:signaling receptor activity"/>
    <property type="evidence" value="ECO:0007669"/>
    <property type="project" value="TreeGrafter"/>
</dbReference>
<reference evidence="8" key="2">
    <citation type="journal article" date="2022" name="Hortic Res">
        <title>The genome of Dioscorea zingiberensis sheds light on the biosynthesis, origin and evolution of the medicinally important diosgenin saponins.</title>
        <authorList>
            <person name="Li Y."/>
            <person name="Tan C."/>
            <person name="Li Z."/>
            <person name="Guo J."/>
            <person name="Li S."/>
            <person name="Chen X."/>
            <person name="Wang C."/>
            <person name="Dai X."/>
            <person name="Yang H."/>
            <person name="Song W."/>
            <person name="Hou L."/>
            <person name="Xu J."/>
            <person name="Tong Z."/>
            <person name="Xu A."/>
            <person name="Yuan X."/>
            <person name="Wang W."/>
            <person name="Yang Q."/>
            <person name="Chen L."/>
            <person name="Sun Z."/>
            <person name="Wang K."/>
            <person name="Pan B."/>
            <person name="Chen J."/>
            <person name="Bao Y."/>
            <person name="Liu F."/>
            <person name="Qi X."/>
            <person name="Gang D.R."/>
            <person name="Wen J."/>
            <person name="Li J."/>
        </authorList>
    </citation>
    <scope>NUCLEOTIDE SEQUENCE</scope>
    <source>
        <strain evidence="8">Dzin_1.0</strain>
    </source>
</reference>